<comment type="caution">
    <text evidence="2">The sequence shown here is derived from an EMBL/GenBank/DDBJ whole genome shotgun (WGS) entry which is preliminary data.</text>
</comment>
<organism evidence="2 3">
    <name type="scientific">Floridaenema fluviatile BLCC-F154</name>
    <dbReference type="NCBI Taxonomy" id="3153640"/>
    <lineage>
        <taxon>Bacteria</taxon>
        <taxon>Bacillati</taxon>
        <taxon>Cyanobacteriota</taxon>
        <taxon>Cyanophyceae</taxon>
        <taxon>Oscillatoriophycideae</taxon>
        <taxon>Aerosakkonematales</taxon>
        <taxon>Aerosakkonemataceae</taxon>
        <taxon>Floridanema</taxon>
        <taxon>Floridanema fluviatile</taxon>
    </lineage>
</organism>
<evidence type="ECO:0000313" key="2">
    <source>
        <dbReference type="EMBL" id="MFB2938409.1"/>
    </source>
</evidence>
<accession>A0ABV4YHV9</accession>
<feature type="compositionally biased region" description="Polar residues" evidence="1">
    <location>
        <begin position="191"/>
        <end position="208"/>
    </location>
</feature>
<evidence type="ECO:0000313" key="3">
    <source>
        <dbReference type="Proteomes" id="UP001576776"/>
    </source>
</evidence>
<evidence type="ECO:0000256" key="1">
    <source>
        <dbReference type="SAM" id="MobiDB-lite"/>
    </source>
</evidence>
<feature type="compositionally biased region" description="Basic and acidic residues" evidence="1">
    <location>
        <begin position="28"/>
        <end position="37"/>
    </location>
</feature>
<protein>
    <submittedName>
        <fullName evidence="2">Uncharacterized protein</fullName>
    </submittedName>
</protein>
<keyword evidence="3" id="KW-1185">Reference proteome</keyword>
<proteinExistence type="predicted"/>
<feature type="compositionally biased region" description="Basic and acidic residues" evidence="1">
    <location>
        <begin position="71"/>
        <end position="87"/>
    </location>
</feature>
<feature type="region of interest" description="Disordered" evidence="1">
    <location>
        <begin position="1"/>
        <end position="42"/>
    </location>
</feature>
<sequence length="225" mass="25239">MDTENQNIESTQTEEAIENSQQTQPDSQENKPAEKQTQDLTEILSTKLTELIIPLAARLETLEKNNSAPKQPEKKPEQSKEDKQDTKEALVKTLENRLRNLETELNKAKEEQKRRDAEAVSMRFDNTLLTALDKQPVLHKPVVIELLSNRFKNNALEKDGSFYTADGQTLQEAVDAFLTTEAGKHFLPAQSLPNGTGTPAPNKNKPGQQKITTAEALRQAFLSNF</sequence>
<gene>
    <name evidence="2" type="ORF">ACE1B6_24445</name>
</gene>
<feature type="compositionally biased region" description="Polar residues" evidence="1">
    <location>
        <begin position="1"/>
        <end position="27"/>
    </location>
</feature>
<dbReference type="RefSeq" id="WP_413259889.1">
    <property type="nucleotide sequence ID" value="NZ_JBHFNS010000087.1"/>
</dbReference>
<dbReference type="Proteomes" id="UP001576776">
    <property type="component" value="Unassembled WGS sequence"/>
</dbReference>
<name>A0ABV4YHV9_9CYAN</name>
<feature type="region of interest" description="Disordered" evidence="1">
    <location>
        <begin position="59"/>
        <end position="87"/>
    </location>
</feature>
<reference evidence="2 3" key="1">
    <citation type="submission" date="2024-09" db="EMBL/GenBank/DDBJ databases">
        <title>Floridaenema gen nov. (Aerosakkonemataceae, Aerosakkonematales ord. nov., Cyanobacteria) from benthic tropical and subtropical fresh waters, with the description of four new species.</title>
        <authorList>
            <person name="Moretto J.A."/>
            <person name="Berthold D.E."/>
            <person name="Lefler F.W."/>
            <person name="Huang I.-S."/>
            <person name="Laughinghouse H. IV."/>
        </authorList>
    </citation>
    <scope>NUCLEOTIDE SEQUENCE [LARGE SCALE GENOMIC DNA]</scope>
    <source>
        <strain evidence="2 3">BLCC-F154</strain>
    </source>
</reference>
<feature type="region of interest" description="Disordered" evidence="1">
    <location>
        <begin position="187"/>
        <end position="208"/>
    </location>
</feature>
<dbReference type="EMBL" id="JBHFNS010000087">
    <property type="protein sequence ID" value="MFB2938409.1"/>
    <property type="molecule type" value="Genomic_DNA"/>
</dbReference>